<keyword evidence="3" id="KW-0413">Isomerase</keyword>
<feature type="chain" id="PRO_5011173413" evidence="2">
    <location>
        <begin position="32"/>
        <end position="229"/>
    </location>
</feature>
<reference evidence="3" key="1">
    <citation type="submission" date="2015-12" db="EMBL/GenBank/DDBJ databases">
        <title>Update maize B73 reference genome by single molecule sequencing technologies.</title>
        <authorList>
            <consortium name="Maize Genome Sequencing Project"/>
            <person name="Ware D."/>
        </authorList>
    </citation>
    <scope>NUCLEOTIDE SEQUENCE</scope>
    <source>
        <tissue evidence="3">Seedling</tissue>
    </source>
</reference>
<feature type="compositionally biased region" description="Low complexity" evidence="1">
    <location>
        <begin position="160"/>
        <end position="173"/>
    </location>
</feature>
<keyword evidence="2" id="KW-0732">Signal</keyword>
<feature type="region of interest" description="Disordered" evidence="1">
    <location>
        <begin position="32"/>
        <end position="75"/>
    </location>
</feature>
<dbReference type="EMBL" id="CM000781">
    <property type="protein sequence ID" value="AQK61963.1"/>
    <property type="molecule type" value="Genomic_DNA"/>
</dbReference>
<protein>
    <submittedName>
        <fullName evidence="3">Chalcone flavanone isomerase3</fullName>
    </submittedName>
</protein>
<feature type="compositionally biased region" description="Basic and acidic residues" evidence="1">
    <location>
        <begin position="32"/>
        <end position="49"/>
    </location>
</feature>
<proteinExistence type="predicted"/>
<sequence length="229" mass="24501">MVVNAAACKVAALWTSLCVCLSLRRLREVRAGDDDPPAHGRAVRGESGGELRGVLEGGRPVHGRRGRRRGEVQAGVQAPYVPAGSLHPLHALARRSPHRRLLQGLVGAGCRRRGDRQQASLRGRAGVHHRGARRVAGREAEPRGEGVGAPDQRDRRSRSRAAGGARLGYRLSGPANREEKENRSSNHVCRPCVLLLRTDATTDGDAVASVCAVALASCLCLSGRMCSLW</sequence>
<evidence type="ECO:0000256" key="1">
    <source>
        <dbReference type="SAM" id="MobiDB-lite"/>
    </source>
</evidence>
<evidence type="ECO:0000313" key="3">
    <source>
        <dbReference type="EMBL" id="AQK61963.1"/>
    </source>
</evidence>
<dbReference type="AlphaFoldDB" id="A0A1D6GEC3"/>
<accession>A0A1D6GEC3</accession>
<dbReference type="GO" id="GO:0016853">
    <property type="term" value="F:isomerase activity"/>
    <property type="evidence" value="ECO:0007669"/>
    <property type="project" value="UniProtKB-KW"/>
</dbReference>
<organism evidence="3">
    <name type="scientific">Zea mays</name>
    <name type="common">Maize</name>
    <dbReference type="NCBI Taxonomy" id="4577"/>
    <lineage>
        <taxon>Eukaryota</taxon>
        <taxon>Viridiplantae</taxon>
        <taxon>Streptophyta</taxon>
        <taxon>Embryophyta</taxon>
        <taxon>Tracheophyta</taxon>
        <taxon>Spermatophyta</taxon>
        <taxon>Magnoliopsida</taxon>
        <taxon>Liliopsida</taxon>
        <taxon>Poales</taxon>
        <taxon>Poaceae</taxon>
        <taxon>PACMAD clade</taxon>
        <taxon>Panicoideae</taxon>
        <taxon>Andropogonodae</taxon>
        <taxon>Andropogoneae</taxon>
        <taxon>Tripsacinae</taxon>
        <taxon>Zea</taxon>
    </lineage>
</organism>
<feature type="region of interest" description="Disordered" evidence="1">
    <location>
        <begin position="112"/>
        <end position="183"/>
    </location>
</feature>
<feature type="signal peptide" evidence="2">
    <location>
        <begin position="1"/>
        <end position="31"/>
    </location>
</feature>
<gene>
    <name evidence="3" type="ORF">ZEAMMB73_Zm00001d012972</name>
</gene>
<name>A0A1D6GEC3_MAIZE</name>
<feature type="compositionally biased region" description="Basic residues" evidence="1">
    <location>
        <begin position="125"/>
        <end position="135"/>
    </location>
</feature>
<evidence type="ECO:0000256" key="2">
    <source>
        <dbReference type="SAM" id="SignalP"/>
    </source>
</evidence>